<name>A0ABP8KNI0_9MICO</name>
<protein>
    <submittedName>
        <fullName evidence="1">Uncharacterized protein</fullName>
    </submittedName>
</protein>
<dbReference type="Proteomes" id="UP001500945">
    <property type="component" value="Unassembled WGS sequence"/>
</dbReference>
<comment type="caution">
    <text evidence="1">The sequence shown here is derived from an EMBL/GenBank/DDBJ whole genome shotgun (WGS) entry which is preliminary data.</text>
</comment>
<sequence length="52" mass="5493">MFDGTKARGARMAAGERATPEYPRLLEELLTRTAELGAAIEVGVVDSSKVGT</sequence>
<reference evidence="2" key="1">
    <citation type="journal article" date="2019" name="Int. J. Syst. Evol. Microbiol.">
        <title>The Global Catalogue of Microorganisms (GCM) 10K type strain sequencing project: providing services to taxonomists for standard genome sequencing and annotation.</title>
        <authorList>
            <consortium name="The Broad Institute Genomics Platform"/>
            <consortium name="The Broad Institute Genome Sequencing Center for Infectious Disease"/>
            <person name="Wu L."/>
            <person name="Ma J."/>
        </authorList>
    </citation>
    <scope>NUCLEOTIDE SEQUENCE [LARGE SCALE GENOMIC DNA]</scope>
    <source>
        <strain evidence="2">JCM 17809</strain>
    </source>
</reference>
<keyword evidence="2" id="KW-1185">Reference proteome</keyword>
<evidence type="ECO:0000313" key="1">
    <source>
        <dbReference type="EMBL" id="GAA4410485.1"/>
    </source>
</evidence>
<evidence type="ECO:0000313" key="2">
    <source>
        <dbReference type="Proteomes" id="UP001500945"/>
    </source>
</evidence>
<dbReference type="EMBL" id="BAABGM010000020">
    <property type="protein sequence ID" value="GAA4410485.1"/>
    <property type="molecule type" value="Genomic_DNA"/>
</dbReference>
<gene>
    <name evidence="1" type="ORF">GCM10023168_30230</name>
</gene>
<accession>A0ABP8KNI0</accession>
<proteinExistence type="predicted"/>
<organism evidence="1 2">
    <name type="scientific">Fodinibacter luteus</name>
    <dbReference type="NCBI Taxonomy" id="552064"/>
    <lineage>
        <taxon>Bacteria</taxon>
        <taxon>Bacillati</taxon>
        <taxon>Actinomycetota</taxon>
        <taxon>Actinomycetes</taxon>
        <taxon>Micrococcales</taxon>
        <taxon>Intrasporangiaceae</taxon>
        <taxon>Fodinibacter (ex Wang et al. 2009)</taxon>
    </lineage>
</organism>